<evidence type="ECO:0000256" key="1">
    <source>
        <dbReference type="SAM" id="Coils"/>
    </source>
</evidence>
<protein>
    <submittedName>
        <fullName evidence="4">Histidine kinase</fullName>
    </submittedName>
</protein>
<dbReference type="EMBL" id="JACXAD010000008">
    <property type="protein sequence ID" value="MBD2767977.1"/>
    <property type="molecule type" value="Genomic_DNA"/>
</dbReference>
<dbReference type="AlphaFoldDB" id="A0A927BBZ3"/>
<dbReference type="InterPro" id="IPR010559">
    <property type="entry name" value="Sig_transdc_His_kin_internal"/>
</dbReference>
<dbReference type="GO" id="GO:0016020">
    <property type="term" value="C:membrane"/>
    <property type="evidence" value="ECO:0007669"/>
    <property type="project" value="InterPro"/>
</dbReference>
<keyword evidence="1" id="KW-0175">Coiled coil</keyword>
<name>A0A927BBZ3_9BACT</name>
<feature type="domain" description="Signal transduction histidine kinase internal region" evidence="3">
    <location>
        <begin position="151"/>
        <end position="229"/>
    </location>
</feature>
<evidence type="ECO:0000313" key="5">
    <source>
        <dbReference type="Proteomes" id="UP000612233"/>
    </source>
</evidence>
<feature type="transmembrane region" description="Helical" evidence="2">
    <location>
        <begin position="111"/>
        <end position="131"/>
    </location>
</feature>
<feature type="coiled-coil region" evidence="1">
    <location>
        <begin position="132"/>
        <end position="159"/>
    </location>
</feature>
<keyword evidence="4" id="KW-0418">Kinase</keyword>
<sequence length="343" mass="38548">MKPFVSGKLPAWLTSRGTLHGLLWAFIIGQTYTYWYAGHAPGQPLRQPWGPLLLIASYMLPVLVHDFVLLARLFRPGGHARYFGALVALIGVNSLLSVPALNALIIIKTNLFQHLFNTAGFLIISSILRFYRRNVQQQIDFQELQANQARAELHVLKAQINPHFLFNTLNSLYSLALDNSPQTPDVVLKLADLMRYILEQTAQPQVLLAQELAHLDNYLWLEKLRLGRRATVALDVQGPTDLLVAPMLLLPFVENSFKHGASQLAEHVRVHIAVQTAPTALNFVIENNKPAQAAPPLAVGPSRTPVGLRNVQRRLELLYPGRYTLELDNQPALYRARLHLDLR</sequence>
<dbReference type="PANTHER" id="PTHR34220:SF7">
    <property type="entry name" value="SENSOR HISTIDINE KINASE YPDA"/>
    <property type="match status" value="1"/>
</dbReference>
<dbReference type="GO" id="GO:0000155">
    <property type="term" value="F:phosphorelay sensor kinase activity"/>
    <property type="evidence" value="ECO:0007669"/>
    <property type="project" value="InterPro"/>
</dbReference>
<keyword evidence="2" id="KW-1133">Transmembrane helix</keyword>
<comment type="caution">
    <text evidence="4">The sequence shown here is derived from an EMBL/GenBank/DDBJ whole genome shotgun (WGS) entry which is preliminary data.</text>
</comment>
<reference evidence="4" key="1">
    <citation type="submission" date="2020-09" db="EMBL/GenBank/DDBJ databases">
        <authorList>
            <person name="Kim M.K."/>
        </authorList>
    </citation>
    <scope>NUCLEOTIDE SEQUENCE</scope>
    <source>
        <strain evidence="4">BT664</strain>
    </source>
</reference>
<keyword evidence="2" id="KW-0472">Membrane</keyword>
<dbReference type="InterPro" id="IPR036890">
    <property type="entry name" value="HATPase_C_sf"/>
</dbReference>
<proteinExistence type="predicted"/>
<feature type="transmembrane region" description="Helical" evidence="2">
    <location>
        <begin position="21"/>
        <end position="37"/>
    </location>
</feature>
<dbReference type="RefSeq" id="WP_191004796.1">
    <property type="nucleotide sequence ID" value="NZ_JACXAD010000008.1"/>
</dbReference>
<accession>A0A927BBZ3</accession>
<dbReference type="PANTHER" id="PTHR34220">
    <property type="entry name" value="SENSOR HISTIDINE KINASE YPDA"/>
    <property type="match status" value="1"/>
</dbReference>
<dbReference type="Pfam" id="PF06580">
    <property type="entry name" value="His_kinase"/>
    <property type="match status" value="1"/>
</dbReference>
<feature type="transmembrane region" description="Helical" evidence="2">
    <location>
        <begin position="49"/>
        <end position="70"/>
    </location>
</feature>
<feature type="transmembrane region" description="Helical" evidence="2">
    <location>
        <begin position="82"/>
        <end position="105"/>
    </location>
</feature>
<keyword evidence="2" id="KW-0812">Transmembrane</keyword>
<dbReference type="Gene3D" id="3.30.565.10">
    <property type="entry name" value="Histidine kinase-like ATPase, C-terminal domain"/>
    <property type="match status" value="1"/>
</dbReference>
<evidence type="ECO:0000259" key="3">
    <source>
        <dbReference type="Pfam" id="PF06580"/>
    </source>
</evidence>
<organism evidence="4 5">
    <name type="scientific">Hymenobacter montanus</name>
    <dbReference type="NCBI Taxonomy" id="2771359"/>
    <lineage>
        <taxon>Bacteria</taxon>
        <taxon>Pseudomonadati</taxon>
        <taxon>Bacteroidota</taxon>
        <taxon>Cytophagia</taxon>
        <taxon>Cytophagales</taxon>
        <taxon>Hymenobacteraceae</taxon>
        <taxon>Hymenobacter</taxon>
    </lineage>
</organism>
<gene>
    <name evidence="4" type="ORF">IC235_08735</name>
</gene>
<dbReference type="Proteomes" id="UP000612233">
    <property type="component" value="Unassembled WGS sequence"/>
</dbReference>
<evidence type="ECO:0000313" key="4">
    <source>
        <dbReference type="EMBL" id="MBD2767977.1"/>
    </source>
</evidence>
<keyword evidence="4" id="KW-0808">Transferase</keyword>
<dbReference type="InterPro" id="IPR050640">
    <property type="entry name" value="Bact_2-comp_sensor_kinase"/>
</dbReference>
<keyword evidence="5" id="KW-1185">Reference proteome</keyword>
<evidence type="ECO:0000256" key="2">
    <source>
        <dbReference type="SAM" id="Phobius"/>
    </source>
</evidence>